<reference evidence="1" key="1">
    <citation type="submission" date="2019-10" db="EMBL/GenBank/DDBJ databases">
        <authorList>
            <person name="Soares A.E.R."/>
            <person name="Aleixo A."/>
            <person name="Schneider P."/>
            <person name="Miyaki C.Y."/>
            <person name="Schneider M.P."/>
            <person name="Mello C."/>
            <person name="Vasconcelos A.T.R."/>
        </authorList>
    </citation>
    <scope>NUCLEOTIDE SEQUENCE</scope>
    <source>
        <tissue evidence="1">Muscle</tissue>
    </source>
</reference>
<evidence type="ECO:0000313" key="2">
    <source>
        <dbReference type="Proteomes" id="UP001145742"/>
    </source>
</evidence>
<dbReference type="EMBL" id="WHWB01034131">
    <property type="protein sequence ID" value="KAJ7413625.1"/>
    <property type="molecule type" value="Genomic_DNA"/>
</dbReference>
<comment type="caution">
    <text evidence="1">The sequence shown here is derived from an EMBL/GenBank/DDBJ whole genome shotgun (WGS) entry which is preliminary data.</text>
</comment>
<dbReference type="Proteomes" id="UP001145742">
    <property type="component" value="Unassembled WGS sequence"/>
</dbReference>
<name>A0ABQ9D7T7_9PASS</name>
<proteinExistence type="predicted"/>
<gene>
    <name evidence="1" type="ORF">WISP_89095</name>
</gene>
<sequence length="245" mass="27373">MCPEKGRELEKGLECMSCEEQLRQLELFSLEKRRLRNDLIAFYSSLTGGFSQVGVSLFSQDRFEGELVSEELVGRGVKLLQNIQKEDIDQSSNYKKLVPWWLFFCSHLENIMVTLGFYRIGGNQFLINETPEISDVSTTEPSIKSTFKKTGREQRRAGGCADMLNDLNCRNSLFNLSLLPSGLSLCLALLAVCFQLEETDTLVGVGGASKTSAENQMEYHCKVLVMGLKGSVTSLVIAREISMTN</sequence>
<organism evidence="1 2">
    <name type="scientific">Willisornis vidua</name>
    <name type="common">Xingu scale-backed antbird</name>
    <dbReference type="NCBI Taxonomy" id="1566151"/>
    <lineage>
        <taxon>Eukaryota</taxon>
        <taxon>Metazoa</taxon>
        <taxon>Chordata</taxon>
        <taxon>Craniata</taxon>
        <taxon>Vertebrata</taxon>
        <taxon>Euteleostomi</taxon>
        <taxon>Archelosauria</taxon>
        <taxon>Archosauria</taxon>
        <taxon>Dinosauria</taxon>
        <taxon>Saurischia</taxon>
        <taxon>Theropoda</taxon>
        <taxon>Coelurosauria</taxon>
        <taxon>Aves</taxon>
        <taxon>Neognathae</taxon>
        <taxon>Neoaves</taxon>
        <taxon>Telluraves</taxon>
        <taxon>Australaves</taxon>
        <taxon>Passeriformes</taxon>
        <taxon>Thamnophilidae</taxon>
        <taxon>Willisornis</taxon>
    </lineage>
</organism>
<keyword evidence="2" id="KW-1185">Reference proteome</keyword>
<evidence type="ECO:0000313" key="1">
    <source>
        <dbReference type="EMBL" id="KAJ7413625.1"/>
    </source>
</evidence>
<accession>A0ABQ9D7T7</accession>
<protein>
    <submittedName>
        <fullName evidence="1">Uncharacterized protein</fullName>
    </submittedName>
</protein>